<dbReference type="EMBL" id="LGVV01000020">
    <property type="protein sequence ID" value="KNX41607.1"/>
    <property type="molecule type" value="Genomic_DNA"/>
</dbReference>
<keyword evidence="1" id="KW-1133">Transmembrane helix</keyword>
<organism evidence="2 3">
    <name type="scientific">Roseovarius tolerans</name>
    <dbReference type="NCBI Taxonomy" id="74031"/>
    <lineage>
        <taxon>Bacteria</taxon>
        <taxon>Pseudomonadati</taxon>
        <taxon>Pseudomonadota</taxon>
        <taxon>Alphaproteobacteria</taxon>
        <taxon>Rhodobacterales</taxon>
        <taxon>Roseobacteraceae</taxon>
        <taxon>Roseovarius</taxon>
    </lineage>
</organism>
<dbReference type="PANTHER" id="PTHR33802">
    <property type="entry name" value="SI:CH211-161H7.5-RELATED"/>
    <property type="match status" value="1"/>
</dbReference>
<dbReference type="OrthoDB" id="5189031at2"/>
<comment type="caution">
    <text evidence="2">The sequence shown here is derived from an EMBL/GenBank/DDBJ whole genome shotgun (WGS) entry which is preliminary data.</text>
</comment>
<feature type="transmembrane region" description="Helical" evidence="1">
    <location>
        <begin position="104"/>
        <end position="123"/>
    </location>
</feature>
<gene>
    <name evidence="2" type="ORF">ROTO_18070</name>
</gene>
<reference evidence="3" key="1">
    <citation type="submission" date="2015-07" db="EMBL/GenBank/DDBJ databases">
        <title>Draft Genome Sequence of Roseovarius tolerans EL-164, a producer of N-Acylated Alanine Methyl Esters (NAMEs).</title>
        <authorList>
            <person name="Voget S."/>
            <person name="Bruns H."/>
            <person name="Wagner-Doebler I."/>
            <person name="Schulz S."/>
            <person name="Daniel R."/>
        </authorList>
    </citation>
    <scope>NUCLEOTIDE SEQUENCE [LARGE SCALE GENOMIC DNA]</scope>
    <source>
        <strain evidence="3">EL-164</strain>
    </source>
</reference>
<protein>
    <recommendedName>
        <fullName evidence="4">TspO/MBR family protein</fullName>
    </recommendedName>
</protein>
<dbReference type="AlphaFoldDB" id="A0A0L6CV15"/>
<dbReference type="STRING" id="74031.SAMN04488077_108152"/>
<evidence type="ECO:0000313" key="2">
    <source>
        <dbReference type="EMBL" id="KNX41607.1"/>
    </source>
</evidence>
<keyword evidence="1" id="KW-0472">Membrane</keyword>
<feature type="transmembrane region" description="Helical" evidence="1">
    <location>
        <begin position="163"/>
        <end position="181"/>
    </location>
</feature>
<evidence type="ECO:0008006" key="4">
    <source>
        <dbReference type="Google" id="ProtNLM"/>
    </source>
</evidence>
<evidence type="ECO:0000313" key="3">
    <source>
        <dbReference type="Proteomes" id="UP000037046"/>
    </source>
</evidence>
<name>A0A0L6CV15_9RHOB</name>
<feature type="transmembrane region" description="Helical" evidence="1">
    <location>
        <begin position="82"/>
        <end position="98"/>
    </location>
</feature>
<evidence type="ECO:0000256" key="1">
    <source>
        <dbReference type="SAM" id="Phobius"/>
    </source>
</evidence>
<feature type="transmembrane region" description="Helical" evidence="1">
    <location>
        <begin position="47"/>
        <end position="70"/>
    </location>
</feature>
<keyword evidence="1" id="KW-0812">Transmembrane</keyword>
<dbReference type="PATRIC" id="fig|74031.6.peg.1843"/>
<feature type="transmembrane region" description="Helical" evidence="1">
    <location>
        <begin position="212"/>
        <end position="232"/>
    </location>
</feature>
<dbReference type="Proteomes" id="UP000037046">
    <property type="component" value="Unassembled WGS sequence"/>
</dbReference>
<sequence>MIRFLAFAHLAAALGFAASPFLGDGFNGFSPDQFPVPQSDPAVQPAGYAFALWGVIYLWLILGAVFGVIARREDAGWSQVRAPLVASLLVGAAWIPVANASVPWATVMIWAMLATALLALLRAPSRDVWWLSGPVGLYAGWLTAASSVSVGLVLGGYGWLPEVAAAVVALAIALVIAAAVLTLRPRALTYAAGVIWALIGVVVQNMGDGSPLTLGLAAGGALLITAKAGYALRRRGSAV</sequence>
<feature type="transmembrane region" description="Helical" evidence="1">
    <location>
        <begin position="135"/>
        <end position="157"/>
    </location>
</feature>
<feature type="transmembrane region" description="Helical" evidence="1">
    <location>
        <begin position="188"/>
        <end position="206"/>
    </location>
</feature>
<accession>A0A0L6CV15</accession>
<proteinExistence type="predicted"/>
<keyword evidence="3" id="KW-1185">Reference proteome</keyword>
<dbReference type="RefSeq" id="WP_050662703.1">
    <property type="nucleotide sequence ID" value="NZ_CP118494.1"/>
</dbReference>
<dbReference type="PANTHER" id="PTHR33802:SF1">
    <property type="entry name" value="XK-RELATED PROTEIN"/>
    <property type="match status" value="1"/>
</dbReference>